<feature type="transmembrane region" description="Helical" evidence="6">
    <location>
        <begin position="129"/>
        <end position="147"/>
    </location>
</feature>
<feature type="transmembrane region" description="Helical" evidence="6">
    <location>
        <begin position="168"/>
        <end position="189"/>
    </location>
</feature>
<dbReference type="InterPro" id="IPR000515">
    <property type="entry name" value="MetI-like"/>
</dbReference>
<evidence type="ECO:0000256" key="6">
    <source>
        <dbReference type="RuleBase" id="RU363032"/>
    </source>
</evidence>
<feature type="domain" description="ABC transmembrane type-1" evidence="7">
    <location>
        <begin position="67"/>
        <end position="248"/>
    </location>
</feature>
<dbReference type="GO" id="GO:0055085">
    <property type="term" value="P:transmembrane transport"/>
    <property type="evidence" value="ECO:0007669"/>
    <property type="project" value="InterPro"/>
</dbReference>
<feature type="transmembrane region" description="Helical" evidence="6">
    <location>
        <begin position="229"/>
        <end position="248"/>
    </location>
</feature>
<dbReference type="SUPFAM" id="SSF161098">
    <property type="entry name" value="MetI-like"/>
    <property type="match status" value="1"/>
</dbReference>
<proteinExistence type="inferred from homology"/>
<dbReference type="InterPro" id="IPR051204">
    <property type="entry name" value="ABC_transp_perm/SBD"/>
</dbReference>
<dbReference type="AlphaFoldDB" id="A0A3D9V9S5"/>
<dbReference type="OrthoDB" id="9801163at2"/>
<evidence type="ECO:0000256" key="5">
    <source>
        <dbReference type="ARBA" id="ARBA00023136"/>
    </source>
</evidence>
<evidence type="ECO:0000256" key="3">
    <source>
        <dbReference type="ARBA" id="ARBA00022692"/>
    </source>
</evidence>
<evidence type="ECO:0000256" key="2">
    <source>
        <dbReference type="ARBA" id="ARBA00022448"/>
    </source>
</evidence>
<organism evidence="8 9">
    <name type="scientific">Thermasporomyces composti</name>
    <dbReference type="NCBI Taxonomy" id="696763"/>
    <lineage>
        <taxon>Bacteria</taxon>
        <taxon>Bacillati</taxon>
        <taxon>Actinomycetota</taxon>
        <taxon>Actinomycetes</taxon>
        <taxon>Propionibacteriales</taxon>
        <taxon>Nocardioidaceae</taxon>
        <taxon>Thermasporomyces</taxon>
    </lineage>
</organism>
<keyword evidence="2 6" id="KW-0813">Transport</keyword>
<dbReference type="Proteomes" id="UP000256485">
    <property type="component" value="Unassembled WGS sequence"/>
</dbReference>
<dbReference type="RefSeq" id="WP_115851589.1">
    <property type="nucleotide sequence ID" value="NZ_QTUC01000001.1"/>
</dbReference>
<accession>A0A3D9V9S5</accession>
<gene>
    <name evidence="8" type="ORF">DFJ64_3742</name>
</gene>
<dbReference type="PANTHER" id="PTHR30177">
    <property type="entry name" value="GLYCINE BETAINE/L-PROLINE TRANSPORT SYSTEM PERMEASE PROTEIN PROW"/>
    <property type="match status" value="1"/>
</dbReference>
<dbReference type="GO" id="GO:0031460">
    <property type="term" value="P:glycine betaine transport"/>
    <property type="evidence" value="ECO:0007669"/>
    <property type="project" value="TreeGrafter"/>
</dbReference>
<feature type="transmembrane region" description="Helical" evidence="6">
    <location>
        <begin position="195"/>
        <end position="217"/>
    </location>
</feature>
<dbReference type="PROSITE" id="PS50928">
    <property type="entry name" value="ABC_TM1"/>
    <property type="match status" value="1"/>
</dbReference>
<comment type="caution">
    <text evidence="8">The sequence shown here is derived from an EMBL/GenBank/DDBJ whole genome shotgun (WGS) entry which is preliminary data.</text>
</comment>
<dbReference type="Gene3D" id="1.10.3720.10">
    <property type="entry name" value="MetI-like"/>
    <property type="match status" value="1"/>
</dbReference>
<dbReference type="EMBL" id="QTUC01000001">
    <property type="protein sequence ID" value="REF38267.1"/>
    <property type="molecule type" value="Genomic_DNA"/>
</dbReference>
<keyword evidence="4 6" id="KW-1133">Transmembrane helix</keyword>
<name>A0A3D9V9S5_THECX</name>
<dbReference type="InterPro" id="IPR035906">
    <property type="entry name" value="MetI-like_sf"/>
</dbReference>
<evidence type="ECO:0000259" key="7">
    <source>
        <dbReference type="PROSITE" id="PS50928"/>
    </source>
</evidence>
<dbReference type="CDD" id="cd06261">
    <property type="entry name" value="TM_PBP2"/>
    <property type="match status" value="1"/>
</dbReference>
<evidence type="ECO:0000313" key="8">
    <source>
        <dbReference type="EMBL" id="REF38267.1"/>
    </source>
</evidence>
<feature type="transmembrane region" description="Helical" evidence="6">
    <location>
        <begin position="70"/>
        <end position="92"/>
    </location>
</feature>
<protein>
    <submittedName>
        <fullName evidence="8">Osmoprotectant transport system permease protein</fullName>
    </submittedName>
</protein>
<feature type="transmembrane region" description="Helical" evidence="6">
    <location>
        <begin position="99"/>
        <end position="123"/>
    </location>
</feature>
<dbReference type="Pfam" id="PF00528">
    <property type="entry name" value="BPD_transp_1"/>
    <property type="match status" value="1"/>
</dbReference>
<comment type="similarity">
    <text evidence="6">Belongs to the binding-protein-dependent transport system permease family.</text>
</comment>
<keyword evidence="3 6" id="KW-0812">Transmembrane</keyword>
<reference evidence="8 9" key="1">
    <citation type="submission" date="2018-08" db="EMBL/GenBank/DDBJ databases">
        <title>Sequencing the genomes of 1000 actinobacteria strains.</title>
        <authorList>
            <person name="Klenk H.-P."/>
        </authorList>
    </citation>
    <scope>NUCLEOTIDE SEQUENCE [LARGE SCALE GENOMIC DNA]</scope>
    <source>
        <strain evidence="8 9">DSM 22891</strain>
    </source>
</reference>
<keyword evidence="5 6" id="KW-0472">Membrane</keyword>
<dbReference type="GO" id="GO:0005886">
    <property type="term" value="C:plasma membrane"/>
    <property type="evidence" value="ECO:0007669"/>
    <property type="project" value="UniProtKB-SubCell"/>
</dbReference>
<sequence>MTATGANPDAPALEESRTGRETSVWRWVGQPVAVLIMVAACLGYVAIADLDAVAARQLTWSALATRTWEHIRLTFVATLVVLAIALPCGVLLTRQRTKAAAPLVTIAANVGQAAPAIGLLVLLALWLGLGFRTSVIALSAYAVLPVLRNTIAGIRGVDPRLVEAGRGMGMSATSVLFRIELVLALPVILAGVRVALILLVGTATLATFIDGGGLGLLITTGIKLQRTSVLVVGAILVAALALLIDWLGRVVEELARPKGV</sequence>
<dbReference type="PANTHER" id="PTHR30177:SF4">
    <property type="entry name" value="OSMOPROTECTANT IMPORT PERMEASE PROTEIN OSMW"/>
    <property type="match status" value="1"/>
</dbReference>
<evidence type="ECO:0000256" key="4">
    <source>
        <dbReference type="ARBA" id="ARBA00022989"/>
    </source>
</evidence>
<evidence type="ECO:0000256" key="1">
    <source>
        <dbReference type="ARBA" id="ARBA00004141"/>
    </source>
</evidence>
<evidence type="ECO:0000313" key="9">
    <source>
        <dbReference type="Proteomes" id="UP000256485"/>
    </source>
</evidence>
<comment type="subcellular location">
    <subcellularLocation>
        <location evidence="6">Cell membrane</location>
        <topology evidence="6">Multi-pass membrane protein</topology>
    </subcellularLocation>
    <subcellularLocation>
        <location evidence="1">Membrane</location>
        <topology evidence="1">Multi-pass membrane protein</topology>
    </subcellularLocation>
</comment>
<feature type="transmembrane region" description="Helical" evidence="6">
    <location>
        <begin position="27"/>
        <end position="50"/>
    </location>
</feature>
<keyword evidence="9" id="KW-1185">Reference proteome</keyword>